<accession>A0A382J7L6</accession>
<feature type="non-terminal residue" evidence="1">
    <location>
        <position position="1"/>
    </location>
</feature>
<protein>
    <submittedName>
        <fullName evidence="1">Uncharacterized protein</fullName>
    </submittedName>
</protein>
<reference evidence="1" key="1">
    <citation type="submission" date="2018-05" db="EMBL/GenBank/DDBJ databases">
        <authorList>
            <person name="Lanie J.A."/>
            <person name="Ng W.-L."/>
            <person name="Kazmierczak K.M."/>
            <person name="Andrzejewski T.M."/>
            <person name="Davidsen T.M."/>
            <person name="Wayne K.J."/>
            <person name="Tettelin H."/>
            <person name="Glass J.I."/>
            <person name="Rusch D."/>
            <person name="Podicherti R."/>
            <person name="Tsui H.-C.T."/>
            <person name="Winkler M.E."/>
        </authorList>
    </citation>
    <scope>NUCLEOTIDE SEQUENCE</scope>
</reference>
<sequence length="280" mass="30040">IKWCKDSVVLFGKVTIRRGKGFFSVAKNVAKAAGTGALNFGEAVKEKRTIKHLSHQKDKLVSGTKRIFKTSATVLKNVVSLLKNNPKEAGPLLFLGVLGFFCGAGFQIGEKAFYDIDGGVPDLDIAIGGIGTHRSPLTHSVISAAIIETMVFSTVSAAHITYRYLPEGHDSFWDKIDTFGEWGHAFASGACTGIAYHLLLDGTLDGQGTLKGMPFSMPMEGHNAFFAANAAAEMIDLDKKKQVVKCNSCNTEYKVPSLGTGTKVVVNCKSCSTKFQVALL</sequence>
<gene>
    <name evidence="1" type="ORF">METZ01_LOCUS261028</name>
</gene>
<organism evidence="1">
    <name type="scientific">marine metagenome</name>
    <dbReference type="NCBI Taxonomy" id="408172"/>
    <lineage>
        <taxon>unclassified sequences</taxon>
        <taxon>metagenomes</taxon>
        <taxon>ecological metagenomes</taxon>
    </lineage>
</organism>
<name>A0A382J7L6_9ZZZZ</name>
<proteinExistence type="predicted"/>
<dbReference type="EMBL" id="UINC01072494">
    <property type="protein sequence ID" value="SVC08174.1"/>
    <property type="molecule type" value="Genomic_DNA"/>
</dbReference>
<evidence type="ECO:0000313" key="1">
    <source>
        <dbReference type="EMBL" id="SVC08174.1"/>
    </source>
</evidence>
<dbReference type="AlphaFoldDB" id="A0A382J7L6"/>